<evidence type="ECO:0000313" key="3">
    <source>
        <dbReference type="EMBL" id="MDR4308335.1"/>
    </source>
</evidence>
<dbReference type="PANTHER" id="PTHR11106">
    <property type="entry name" value="GANGLIOSIDE INDUCED DIFFERENTIATION ASSOCIATED PROTEIN 2-RELATED"/>
    <property type="match status" value="1"/>
</dbReference>
<dbReference type="PANTHER" id="PTHR11106:SF27">
    <property type="entry name" value="MACRO DOMAIN-CONTAINING PROTEIN"/>
    <property type="match status" value="1"/>
</dbReference>
<dbReference type="InterPro" id="IPR002589">
    <property type="entry name" value="Macro_dom"/>
</dbReference>
<dbReference type="Proteomes" id="UP001181622">
    <property type="component" value="Unassembled WGS sequence"/>
</dbReference>
<dbReference type="InterPro" id="IPR043472">
    <property type="entry name" value="Macro_dom-like"/>
</dbReference>
<dbReference type="NCBIfam" id="NF001664">
    <property type="entry name" value="PRK00431.1-6"/>
    <property type="match status" value="1"/>
</dbReference>
<reference evidence="3" key="1">
    <citation type="submission" date="2020-10" db="EMBL/GenBank/DDBJ databases">
        <authorList>
            <person name="Abbas A."/>
            <person name="Razzaq R."/>
            <person name="Waqas M."/>
            <person name="Abbas N."/>
            <person name="Nielsen T.K."/>
            <person name="Hansen L.H."/>
            <person name="Hussain S."/>
            <person name="Shahid M."/>
        </authorList>
    </citation>
    <scope>NUCLEOTIDE SEQUENCE</scope>
    <source>
        <strain evidence="3">S14</strain>
    </source>
</reference>
<dbReference type="PROSITE" id="PS51154">
    <property type="entry name" value="MACRO"/>
    <property type="match status" value="1"/>
</dbReference>
<dbReference type="SMART" id="SM00506">
    <property type="entry name" value="A1pp"/>
    <property type="match status" value="1"/>
</dbReference>
<evidence type="ECO:0000256" key="1">
    <source>
        <dbReference type="SAM" id="MobiDB-lite"/>
    </source>
</evidence>
<gene>
    <name evidence="3" type="ORF">IHQ68_17085</name>
</gene>
<dbReference type="SUPFAM" id="SSF52949">
    <property type="entry name" value="Macro domain-like"/>
    <property type="match status" value="1"/>
</dbReference>
<sequence length="216" mass="22299">MPGLDPGIHRAGRVRADGPRIKSGGDARRRRGVVVKPTEIVLSREIGGTSVEVLVADITTLEVDAIVNAANRSLLGGGGVDGAIHRAAGPRLLDECRTLGGCATGDAKITAGYDLPARHVIHTVGPVWGGDEARNDRLLAACYANSLALADGAGLRSIAFPAISTGVYGFPPDRAAAIAVRTSLEAISSNTLEKLIFCCFSNDSARLHAAAIEAQA</sequence>
<dbReference type="Pfam" id="PF01661">
    <property type="entry name" value="Macro"/>
    <property type="match status" value="1"/>
</dbReference>
<evidence type="ECO:0000259" key="2">
    <source>
        <dbReference type="PROSITE" id="PS51154"/>
    </source>
</evidence>
<dbReference type="Gene3D" id="3.40.220.10">
    <property type="entry name" value="Leucine Aminopeptidase, subunit E, domain 1"/>
    <property type="match status" value="1"/>
</dbReference>
<dbReference type="CDD" id="cd02908">
    <property type="entry name" value="Macro_OAADPr_deacetylase"/>
    <property type="match status" value="1"/>
</dbReference>
<comment type="caution">
    <text evidence="3">The sequence shown here is derived from an EMBL/GenBank/DDBJ whole genome shotgun (WGS) entry which is preliminary data.</text>
</comment>
<feature type="domain" description="Macro" evidence="2">
    <location>
        <begin position="38"/>
        <end position="216"/>
    </location>
</feature>
<evidence type="ECO:0000313" key="4">
    <source>
        <dbReference type="Proteomes" id="UP001181622"/>
    </source>
</evidence>
<protein>
    <submittedName>
        <fullName evidence="3">O-acetyl-ADP-ribose deacetylase</fullName>
    </submittedName>
</protein>
<name>A0ABU1DJZ7_9HYPH</name>
<organism evidence="3 4">
    <name type="scientific">Chelatococcus sambhunathii</name>
    <dbReference type="NCBI Taxonomy" id="363953"/>
    <lineage>
        <taxon>Bacteria</taxon>
        <taxon>Pseudomonadati</taxon>
        <taxon>Pseudomonadota</taxon>
        <taxon>Alphaproteobacteria</taxon>
        <taxon>Hyphomicrobiales</taxon>
        <taxon>Chelatococcaceae</taxon>
        <taxon>Chelatococcus</taxon>
    </lineage>
</organism>
<feature type="region of interest" description="Disordered" evidence="1">
    <location>
        <begin position="1"/>
        <end position="29"/>
    </location>
</feature>
<proteinExistence type="predicted"/>
<feature type="compositionally biased region" description="Basic and acidic residues" evidence="1">
    <location>
        <begin position="14"/>
        <end position="27"/>
    </location>
</feature>
<keyword evidence="4" id="KW-1185">Reference proteome</keyword>
<dbReference type="EMBL" id="JADBEO010000047">
    <property type="protein sequence ID" value="MDR4308335.1"/>
    <property type="molecule type" value="Genomic_DNA"/>
</dbReference>
<accession>A0ABU1DJZ7</accession>